<evidence type="ECO:0000313" key="2">
    <source>
        <dbReference type="EMBL" id="SFJ98162.1"/>
    </source>
</evidence>
<evidence type="ECO:0000313" key="3">
    <source>
        <dbReference type="Proteomes" id="UP000199548"/>
    </source>
</evidence>
<sequence length="53" mass="5785">MLTYILRRLLLMVPTLLGVVTLTFVVTQFVPGGPVEQVMMQLRHGTSRGGEAG</sequence>
<reference evidence="2 3" key="1">
    <citation type="submission" date="2016-10" db="EMBL/GenBank/DDBJ databases">
        <authorList>
            <person name="de Groot N.N."/>
        </authorList>
    </citation>
    <scope>NUCLEOTIDE SEQUENCE [LARGE SCALE GENOMIC DNA]</scope>
    <source>
        <strain evidence="2 3">LMG 23650</strain>
    </source>
</reference>
<proteinExistence type="predicted"/>
<feature type="non-terminal residue" evidence="2">
    <location>
        <position position="53"/>
    </location>
</feature>
<dbReference type="AlphaFoldDB" id="A0A1I3VSK1"/>
<keyword evidence="1" id="KW-0812">Transmembrane</keyword>
<organism evidence="2 3">
    <name type="scientific">Paraburkholderia megapolitana</name>
    <dbReference type="NCBI Taxonomy" id="420953"/>
    <lineage>
        <taxon>Bacteria</taxon>
        <taxon>Pseudomonadati</taxon>
        <taxon>Pseudomonadota</taxon>
        <taxon>Betaproteobacteria</taxon>
        <taxon>Burkholderiales</taxon>
        <taxon>Burkholderiaceae</taxon>
        <taxon>Paraburkholderia</taxon>
    </lineage>
</organism>
<protein>
    <submittedName>
        <fullName evidence="2">Microcin C transport system permease protein</fullName>
    </submittedName>
</protein>
<dbReference type="EMBL" id="FOQU01000014">
    <property type="protein sequence ID" value="SFJ98162.1"/>
    <property type="molecule type" value="Genomic_DNA"/>
</dbReference>
<keyword evidence="1" id="KW-1133">Transmembrane helix</keyword>
<dbReference type="Proteomes" id="UP000199548">
    <property type="component" value="Unassembled WGS sequence"/>
</dbReference>
<keyword evidence="1" id="KW-0472">Membrane</keyword>
<evidence type="ECO:0000256" key="1">
    <source>
        <dbReference type="SAM" id="Phobius"/>
    </source>
</evidence>
<accession>A0A1I3VSK1</accession>
<gene>
    <name evidence="2" type="ORF">SAMN05192543_114136</name>
</gene>
<name>A0A1I3VSK1_9BURK</name>
<keyword evidence="3" id="KW-1185">Reference proteome</keyword>
<feature type="transmembrane region" description="Helical" evidence="1">
    <location>
        <begin position="9"/>
        <end position="30"/>
    </location>
</feature>